<dbReference type="ProteomicsDB" id="201581"/>
<proteinExistence type="evidence at protein level"/>
<dbReference type="PANTHER" id="PTHR47293">
    <property type="entry name" value="JACALIN-RELATED LECTIN 3"/>
    <property type="match status" value="1"/>
</dbReference>
<dbReference type="InterPro" id="IPR001229">
    <property type="entry name" value="Jacalin-like_lectin_dom"/>
</dbReference>
<dbReference type="EMBL" id="CP002684">
    <property type="protein sequence ID" value="AEE33659.2"/>
    <property type="molecule type" value="Genomic_DNA"/>
</dbReference>
<gene>
    <name evidence="5 6" type="ordered locus">At1g60095</name>
    <name evidence="6" type="ORF">T13D8.1</name>
    <name evidence="6" type="ORF">T13D8_1</name>
</gene>
<accession>A0A2H1ZEE8</accession>
<keyword evidence="2" id="KW-0430">Lectin</keyword>
<comment type="similarity">
    <text evidence="1">Belongs to the jacalin lectin family.</text>
</comment>
<dbReference type="Proteomes" id="UP000006548">
    <property type="component" value="Chromosome 1"/>
</dbReference>
<feature type="domain" description="Jacalin-type lectin" evidence="4">
    <location>
        <begin position="8"/>
        <end position="157"/>
    </location>
</feature>
<dbReference type="PROSITE" id="PS51752">
    <property type="entry name" value="JACALIN_LECTIN"/>
    <property type="match status" value="4"/>
</dbReference>
<evidence type="ECO:0007829" key="9">
    <source>
        <dbReference type="ProteomicsDB" id="A0A2H1ZEE8"/>
    </source>
</evidence>
<evidence type="ECO:0000256" key="3">
    <source>
        <dbReference type="ARBA" id="ARBA00022737"/>
    </source>
</evidence>
<dbReference type="InterPro" id="IPR033734">
    <property type="entry name" value="Jacalin-like_lectin_dom_plant"/>
</dbReference>
<evidence type="ECO:0000313" key="5">
    <source>
        <dbReference type="Araport" id="AT1G60095"/>
    </source>
</evidence>
<sequence>MSQDSNMFERLEAQGKIDSSSDYKWDDGSEHDDVTKIYVSFGKECIRNIRFDYIKSGQPKYGSFHGPTFQGLLQTFEIDHKKDEQLVSVEGYCKPGSDLIQGVQFKTNLRISEIIGFEKAIFGNPTTFSLAEDGKKIIGFHGYSMANLNSLGAYFTWISPTKMEAKGGKGGTEWNDGAEHEGFTKIYVQGGCDGIQYIKFDYVKDGQHKYGSPHGVKGSESTEPFEINHLDKEYLISVEGYYDEGDSGVIQGIQFKTNIKTSELIGDKKGRKFSLAANGKKIIGFHGYADKNLNSLGAYFTTSPLISLEHTTGSDLVNHIWDDGSFEGVRKVYVRYDSLEICYVEFDYDNKGKVEKREHGMFYSWVQQGEFVVDYPNEFITSVEGTMRTESFMQVASLTFKTSKGRTSSTFGSPSDSKFLLESKGCGVVGFYGRCFSSIFDLGAYFRPLPPPSNTEKVEAKGGDGGASWDDGGFDGIRNIYIGHNKMGIAFVKFLYDKDSQIVVGDDHGSNTLLRVDEFELEHPGEYLISVEGSYDVVDGSESEVIRMLRFKTNLRTSQLFGHETTPSFILEKECHKIVGFHGKIGKMLHQIGVNVLPITD</sequence>
<keyword evidence="3" id="KW-0677">Repeat</keyword>
<dbReference type="SMR" id="A0A2H1ZEE8"/>
<reference evidence="6 7" key="1">
    <citation type="journal article" date="2000" name="Nature">
        <title>Sequence and analysis of chromosome 1 of the plant Arabidopsis thaliana.</title>
        <authorList>
            <person name="Theologis A."/>
            <person name="Ecker J.R."/>
            <person name="Palm C.J."/>
            <person name="Federspiel N.A."/>
            <person name="Kaul S."/>
            <person name="White O."/>
            <person name="Alonso J."/>
            <person name="Altafi H."/>
            <person name="Araujo R."/>
            <person name="Bowman C.L."/>
            <person name="Brooks S.Y."/>
            <person name="Buehler E."/>
            <person name="Chan A."/>
            <person name="Chao Q."/>
            <person name="Chen H."/>
            <person name="Cheuk R.F."/>
            <person name="Chin C.W."/>
            <person name="Chung M.K."/>
            <person name="Conn L."/>
            <person name="Conway A.B."/>
            <person name="Conway A.R."/>
            <person name="Creasy T.H."/>
            <person name="Dewar K."/>
            <person name="Dunn P."/>
            <person name="Etgu P."/>
            <person name="Feldblyum T.V."/>
            <person name="Feng J."/>
            <person name="Fong B."/>
            <person name="Fujii C.Y."/>
            <person name="Gill J.E."/>
            <person name="Goldsmith A.D."/>
            <person name="Haas B."/>
            <person name="Hansen N.F."/>
            <person name="Hughes B."/>
            <person name="Huizar L."/>
            <person name="Hunter J.L."/>
            <person name="Jenkins J."/>
            <person name="Johnson-Hopson C."/>
            <person name="Khan S."/>
            <person name="Khaykin E."/>
            <person name="Kim C.J."/>
            <person name="Koo H.L."/>
            <person name="Kremenetskaia I."/>
            <person name="Kurtz D.B."/>
            <person name="Kwan A."/>
            <person name="Lam B."/>
            <person name="Langin-Hooper S."/>
            <person name="Lee A."/>
            <person name="Lee J.M."/>
            <person name="Lenz C.A."/>
            <person name="Li J.H."/>
            <person name="Li Y."/>
            <person name="Lin X."/>
            <person name="Liu S.X."/>
            <person name="Liu Z.A."/>
            <person name="Luros J.S."/>
            <person name="Maiti R."/>
            <person name="Marziali A."/>
            <person name="Militscher J."/>
            <person name="Miranda M."/>
            <person name="Nguyen M."/>
            <person name="Nierman W.C."/>
            <person name="Osborne B.I."/>
            <person name="Pai G."/>
            <person name="Peterson J."/>
            <person name="Pham P.K."/>
            <person name="Rizzo M."/>
            <person name="Rooney T."/>
            <person name="Rowley D."/>
            <person name="Sakano H."/>
            <person name="Salzberg S.L."/>
            <person name="Schwartz J.R."/>
            <person name="Shinn P."/>
            <person name="Southwick A.M."/>
            <person name="Sun H."/>
            <person name="Tallon L.J."/>
            <person name="Tambunga G."/>
            <person name="Toriumi M.J."/>
            <person name="Town C.D."/>
            <person name="Utterback T."/>
            <person name="Van Aken S."/>
            <person name="Vaysberg M."/>
            <person name="Vysotskaia V.S."/>
            <person name="Walker M."/>
            <person name="Wu D."/>
            <person name="Yu G."/>
            <person name="Fraser C.M."/>
            <person name="Venter J.C."/>
            <person name="Davis R.W."/>
        </authorList>
    </citation>
    <scope>NUCLEOTIDE SEQUENCE [LARGE SCALE GENOMIC DNA]</scope>
    <source>
        <strain evidence="7">cv. Columbia</strain>
    </source>
</reference>
<dbReference type="SMART" id="SM00915">
    <property type="entry name" value="Jacalin"/>
    <property type="match status" value="4"/>
</dbReference>
<evidence type="ECO:0000313" key="7">
    <source>
        <dbReference type="Proteomes" id="UP000006548"/>
    </source>
</evidence>
<reference evidence="7" key="2">
    <citation type="journal article" date="2017" name="Plant J.">
        <title>Araport11: a complete reannotation of the Arabidopsis thaliana reference genome.</title>
        <authorList>
            <person name="Cheng C.Y."/>
            <person name="Krishnakumar V."/>
            <person name="Chan A.P."/>
            <person name="Thibaud-Nissen F."/>
            <person name="Schobel S."/>
            <person name="Town C.D."/>
        </authorList>
    </citation>
    <scope>GENOME REANNOTATION</scope>
    <source>
        <strain evidence="7">cv. Columbia</strain>
    </source>
</reference>
<dbReference type="CDD" id="cd09612">
    <property type="entry name" value="Jacalin"/>
    <property type="match status" value="4"/>
</dbReference>
<feature type="domain" description="Jacalin-type lectin" evidence="4">
    <location>
        <begin position="455"/>
        <end position="598"/>
    </location>
</feature>
<dbReference type="GeneID" id="842305"/>
<protein>
    <submittedName>
        <fullName evidence="6">Mannose-binding lectin superfamily protein</fullName>
    </submittedName>
</protein>
<dbReference type="ExpressionAtlas" id="A0A2H1ZEE8">
    <property type="expression patterns" value="baseline and differential"/>
</dbReference>
<name>A0A2H1ZEE8_ARATH</name>
<dbReference type="Araport" id="AT1G60095"/>
<evidence type="ECO:0000259" key="4">
    <source>
        <dbReference type="PROSITE" id="PS51752"/>
    </source>
</evidence>
<feature type="domain" description="Jacalin-type lectin" evidence="4">
    <location>
        <begin position="160"/>
        <end position="302"/>
    </location>
</feature>
<dbReference type="FunFam" id="2.100.10.30:FF:000001">
    <property type="entry name" value="Jacalin-related lectin 33"/>
    <property type="match status" value="4"/>
</dbReference>
<keyword evidence="8 9" id="KW-1267">Proteomics identification</keyword>
<dbReference type="InterPro" id="IPR036404">
    <property type="entry name" value="Jacalin-like_lectin_dom_sf"/>
</dbReference>
<dbReference type="Pfam" id="PF01419">
    <property type="entry name" value="Jacalin"/>
    <property type="match status" value="4"/>
</dbReference>
<dbReference type="Gene3D" id="2.100.10.30">
    <property type="entry name" value="Jacalin-like lectin domain"/>
    <property type="match status" value="4"/>
</dbReference>
<dbReference type="KEGG" id="ath:AT1G60095"/>
<keyword evidence="7" id="KW-1185">Reference proteome</keyword>
<dbReference type="GO" id="GO:0030246">
    <property type="term" value="F:carbohydrate binding"/>
    <property type="evidence" value="ECO:0007669"/>
    <property type="project" value="UniProtKB-KW"/>
</dbReference>
<organism evidence="6 7">
    <name type="scientific">Arabidopsis thaliana</name>
    <name type="common">Mouse-ear cress</name>
    <dbReference type="NCBI Taxonomy" id="3702"/>
    <lineage>
        <taxon>Eukaryota</taxon>
        <taxon>Viridiplantae</taxon>
        <taxon>Streptophyta</taxon>
        <taxon>Embryophyta</taxon>
        <taxon>Tracheophyta</taxon>
        <taxon>Spermatophyta</taxon>
        <taxon>Magnoliopsida</taxon>
        <taxon>eudicotyledons</taxon>
        <taxon>Gunneridae</taxon>
        <taxon>Pentapetalae</taxon>
        <taxon>rosids</taxon>
        <taxon>malvids</taxon>
        <taxon>Brassicales</taxon>
        <taxon>Brassicaceae</taxon>
        <taxon>Camelineae</taxon>
        <taxon>Arabidopsis</taxon>
    </lineage>
</organism>
<dbReference type="AlphaFoldDB" id="A0A2H1ZEE8"/>
<evidence type="ECO:0000256" key="1">
    <source>
        <dbReference type="ARBA" id="ARBA00006568"/>
    </source>
</evidence>
<evidence type="ECO:0000313" key="6">
    <source>
        <dbReference type="EMBL" id="AEE33659.2"/>
    </source>
</evidence>
<dbReference type="TAIR" id="AT1G60095"/>
<evidence type="ECO:0000256" key="2">
    <source>
        <dbReference type="ARBA" id="ARBA00022734"/>
    </source>
</evidence>
<dbReference type="SUPFAM" id="SSF51101">
    <property type="entry name" value="Mannose-binding lectins"/>
    <property type="match status" value="4"/>
</dbReference>
<feature type="domain" description="Jacalin-type lectin" evidence="4">
    <location>
        <begin position="305"/>
        <end position="448"/>
    </location>
</feature>
<dbReference type="PANTHER" id="PTHR47293:SF66">
    <property type="entry name" value="JACALIN-RELATED LECTIN 11-RELATED"/>
    <property type="match status" value="1"/>
</dbReference>
<evidence type="ECO:0007829" key="8">
    <source>
        <dbReference type="PeptideAtlas" id="A0A2H1ZEE8"/>
    </source>
</evidence>